<dbReference type="GO" id="GO:0003755">
    <property type="term" value="F:peptidyl-prolyl cis-trans isomerase activity"/>
    <property type="evidence" value="ECO:0007669"/>
    <property type="project" value="UniProtKB-UniRule"/>
</dbReference>
<dbReference type="Proteomes" id="UP000075025">
    <property type="component" value="Unassembled WGS sequence"/>
</dbReference>
<reference evidence="8 9" key="1">
    <citation type="journal article" date="2016" name="Front. Microbiol.">
        <title>Genomic Resource of Rice Seed Associated Bacteria.</title>
        <authorList>
            <person name="Midha S."/>
            <person name="Bansal K."/>
            <person name="Sharma S."/>
            <person name="Kumar N."/>
            <person name="Patil P.P."/>
            <person name="Chaudhry V."/>
            <person name="Patil P.B."/>
        </authorList>
    </citation>
    <scope>NUCLEOTIDE SEQUENCE [LARGE SCALE GENOMIC DNA]</scope>
    <source>
        <strain evidence="8 9">NS220</strain>
    </source>
</reference>
<comment type="similarity">
    <text evidence="5">Belongs to the FKBP-type PPIase family.</text>
</comment>
<dbReference type="AlphaFoldDB" id="A0A147F1T7"/>
<dbReference type="PROSITE" id="PS51257">
    <property type="entry name" value="PROKAR_LIPOPROTEIN"/>
    <property type="match status" value="1"/>
</dbReference>
<evidence type="ECO:0000256" key="4">
    <source>
        <dbReference type="PROSITE-ProRule" id="PRU00277"/>
    </source>
</evidence>
<dbReference type="SUPFAM" id="SSF54534">
    <property type="entry name" value="FKBP-like"/>
    <property type="match status" value="1"/>
</dbReference>
<keyword evidence="3 4" id="KW-0413">Isomerase</keyword>
<evidence type="ECO:0000256" key="1">
    <source>
        <dbReference type="ARBA" id="ARBA00000971"/>
    </source>
</evidence>
<dbReference type="PATRIC" id="fig|2033.6.peg.1525"/>
<evidence type="ECO:0000313" key="9">
    <source>
        <dbReference type="Proteomes" id="UP000075025"/>
    </source>
</evidence>
<comment type="caution">
    <text evidence="8">The sequence shown here is derived from an EMBL/GenBank/DDBJ whole genome shotgun (WGS) entry which is preliminary data.</text>
</comment>
<keyword evidence="6" id="KW-0732">Signal</keyword>
<feature type="chain" id="PRO_5007544862" description="Peptidyl-prolyl cis-trans isomerase" evidence="6">
    <location>
        <begin position="26"/>
        <end position="316"/>
    </location>
</feature>
<evidence type="ECO:0000256" key="5">
    <source>
        <dbReference type="RuleBase" id="RU003915"/>
    </source>
</evidence>
<dbReference type="InterPro" id="IPR001179">
    <property type="entry name" value="PPIase_FKBP_dom"/>
</dbReference>
<accession>A0A147F1T7</accession>
<dbReference type="PROSITE" id="PS50059">
    <property type="entry name" value="FKBP_PPIASE"/>
    <property type="match status" value="1"/>
</dbReference>
<dbReference type="EMBL" id="LDRT01000002">
    <property type="protein sequence ID" value="KTR96805.1"/>
    <property type="molecule type" value="Genomic_DNA"/>
</dbReference>
<keyword evidence="2 4" id="KW-0697">Rotamase</keyword>
<evidence type="ECO:0000256" key="2">
    <source>
        <dbReference type="ARBA" id="ARBA00023110"/>
    </source>
</evidence>
<gene>
    <name evidence="8" type="ORF">NS220_00610</name>
</gene>
<dbReference type="InterPro" id="IPR046357">
    <property type="entry name" value="PPIase_dom_sf"/>
</dbReference>
<comment type="catalytic activity">
    <reaction evidence="1 4 5">
        <text>[protein]-peptidylproline (omega=180) = [protein]-peptidylproline (omega=0)</text>
        <dbReference type="Rhea" id="RHEA:16237"/>
        <dbReference type="Rhea" id="RHEA-COMP:10747"/>
        <dbReference type="Rhea" id="RHEA-COMP:10748"/>
        <dbReference type="ChEBI" id="CHEBI:83833"/>
        <dbReference type="ChEBI" id="CHEBI:83834"/>
        <dbReference type="EC" id="5.2.1.8"/>
    </reaction>
</comment>
<dbReference type="OrthoDB" id="25996at2"/>
<evidence type="ECO:0000256" key="3">
    <source>
        <dbReference type="ARBA" id="ARBA00023235"/>
    </source>
</evidence>
<dbReference type="Gene3D" id="3.10.50.40">
    <property type="match status" value="1"/>
</dbReference>
<evidence type="ECO:0000259" key="7">
    <source>
        <dbReference type="PROSITE" id="PS50059"/>
    </source>
</evidence>
<protein>
    <recommendedName>
        <fullName evidence="5">Peptidyl-prolyl cis-trans isomerase</fullName>
        <ecNumber evidence="5">5.2.1.8</ecNumber>
    </recommendedName>
</protein>
<evidence type="ECO:0000256" key="6">
    <source>
        <dbReference type="SAM" id="SignalP"/>
    </source>
</evidence>
<feature type="signal peptide" evidence="6">
    <location>
        <begin position="1"/>
        <end position="25"/>
    </location>
</feature>
<evidence type="ECO:0000313" key="8">
    <source>
        <dbReference type="EMBL" id="KTR96805.1"/>
    </source>
</evidence>
<organism evidence="8 9">
    <name type="scientific">Microbacterium testaceum</name>
    <name type="common">Aureobacterium testaceum</name>
    <name type="synonym">Brevibacterium testaceum</name>
    <dbReference type="NCBI Taxonomy" id="2033"/>
    <lineage>
        <taxon>Bacteria</taxon>
        <taxon>Bacillati</taxon>
        <taxon>Actinomycetota</taxon>
        <taxon>Actinomycetes</taxon>
        <taxon>Micrococcales</taxon>
        <taxon>Microbacteriaceae</taxon>
        <taxon>Microbacterium</taxon>
    </lineage>
</organism>
<sequence>MRRLPAFVAVTALAGFGLVGCSASAGTSCPSPTADPALSAAISATGDVGTAPTVNLRSPYLPTQTAVDTLVQGDGEKLTEDGQLALVNVTVMNPVTGETAIATQYGSDLTKTTSLTALEPDVPGLTAALKCAAEGSRVAVAIPGDQIPADKARGLGLAEGSPGVFVVDLRKVFLPAADGPEQFNAGTGMPSVVRAPNGQPGISFPQNDAPSDVRTETLKKGDGAVLTADSSAMIHLVGVAWGAKTTFASTWQNGAPGQATVSKLPPALASALEGQTVGSQVLLVVPADQTSADQQALKAPADKALVYVVDILGTLN</sequence>
<dbReference type="EC" id="5.2.1.8" evidence="5"/>
<feature type="domain" description="PPIase FKBP-type" evidence="7">
    <location>
        <begin position="229"/>
        <end position="315"/>
    </location>
</feature>
<name>A0A147F1T7_MICTE</name>
<dbReference type="Pfam" id="PF00254">
    <property type="entry name" value="FKBP_C"/>
    <property type="match status" value="1"/>
</dbReference>
<proteinExistence type="inferred from homology"/>
<dbReference type="RefSeq" id="WP_058622181.1">
    <property type="nucleotide sequence ID" value="NZ_LDRT01000002.1"/>
</dbReference>